<dbReference type="Gene3D" id="3.10.129.10">
    <property type="entry name" value="Hotdog Thioesterase"/>
    <property type="match status" value="1"/>
</dbReference>
<dbReference type="PANTHER" id="PTHR43841:SF1">
    <property type="entry name" value="3-HYDROXYACYL-THIOESTER DEHYDRATASE X"/>
    <property type="match status" value="1"/>
</dbReference>
<evidence type="ECO:0000313" key="4">
    <source>
        <dbReference type="EMBL" id="MBF9131335.1"/>
    </source>
</evidence>
<evidence type="ECO:0000259" key="3">
    <source>
        <dbReference type="Pfam" id="PF01575"/>
    </source>
</evidence>
<dbReference type="InterPro" id="IPR003965">
    <property type="entry name" value="Fatty_acid_synthase"/>
</dbReference>
<dbReference type="PRINTS" id="PR01483">
    <property type="entry name" value="FASYNTHASE"/>
</dbReference>
<evidence type="ECO:0000256" key="2">
    <source>
        <dbReference type="SAM" id="MobiDB-lite"/>
    </source>
</evidence>
<feature type="compositionally biased region" description="Basic and acidic residues" evidence="2">
    <location>
        <begin position="171"/>
        <end position="194"/>
    </location>
</feature>
<evidence type="ECO:0000313" key="5">
    <source>
        <dbReference type="Proteomes" id="UP000638560"/>
    </source>
</evidence>
<protein>
    <recommendedName>
        <fullName evidence="3">MaoC-like domain-containing protein</fullName>
    </recommendedName>
</protein>
<proteinExistence type="inferred from homology"/>
<evidence type="ECO:0000256" key="1">
    <source>
        <dbReference type="ARBA" id="ARBA00005254"/>
    </source>
</evidence>
<dbReference type="PANTHER" id="PTHR43841">
    <property type="entry name" value="3-HYDROXYACYL-THIOESTER DEHYDRATASE HTDX-RELATED"/>
    <property type="match status" value="1"/>
</dbReference>
<dbReference type="SUPFAM" id="SSF54637">
    <property type="entry name" value="Thioesterase/thiol ester dehydrase-isomerase"/>
    <property type="match status" value="2"/>
</dbReference>
<dbReference type="InterPro" id="IPR029069">
    <property type="entry name" value="HotDog_dom_sf"/>
</dbReference>
<dbReference type="InterPro" id="IPR002539">
    <property type="entry name" value="MaoC-like_dom"/>
</dbReference>
<name>A0ABS0GYQ1_9ACTN</name>
<feature type="domain" description="MaoC-like" evidence="3">
    <location>
        <begin position="215"/>
        <end position="268"/>
    </location>
</feature>
<dbReference type="Proteomes" id="UP000638560">
    <property type="component" value="Unassembled WGS sequence"/>
</dbReference>
<dbReference type="EMBL" id="JADPUN010000191">
    <property type="protein sequence ID" value="MBF9131335.1"/>
    <property type="molecule type" value="Genomic_DNA"/>
</dbReference>
<keyword evidence="5" id="KW-1185">Reference proteome</keyword>
<feature type="region of interest" description="Disordered" evidence="2">
    <location>
        <begin position="171"/>
        <end position="208"/>
    </location>
</feature>
<comment type="caution">
    <text evidence="4">The sequence shown here is derived from an EMBL/GenBank/DDBJ whole genome shotgun (WGS) entry which is preliminary data.</text>
</comment>
<organism evidence="4 5">
    <name type="scientific">Plantactinospora alkalitolerans</name>
    <dbReference type="NCBI Taxonomy" id="2789879"/>
    <lineage>
        <taxon>Bacteria</taxon>
        <taxon>Bacillati</taxon>
        <taxon>Actinomycetota</taxon>
        <taxon>Actinomycetes</taxon>
        <taxon>Micromonosporales</taxon>
        <taxon>Micromonosporaceae</taxon>
        <taxon>Plantactinospora</taxon>
    </lineage>
</organism>
<reference evidence="4 5" key="1">
    <citation type="submission" date="2020-11" db="EMBL/GenBank/DDBJ databases">
        <title>A novel isolate from a Black sea contaminated sediment with potential to produce alkanes: Plantactinospora alkalitolerans sp. nov.</title>
        <authorList>
            <person name="Carro L."/>
            <person name="Veyisoglu A."/>
            <person name="Guven K."/>
            <person name="Schumann P."/>
            <person name="Klenk H.-P."/>
            <person name="Sahin N."/>
        </authorList>
    </citation>
    <scope>NUCLEOTIDE SEQUENCE [LARGE SCALE GENOMIC DNA]</scope>
    <source>
        <strain evidence="4 5">S1510</strain>
    </source>
</reference>
<sequence length="308" mass="33493">MSDLPPPTAEPGNAEVELSTIPAAGPLYRRAAIGLAPGFGPARRAARLPDQELVVRGVTVDRDHLTGYDRVCGFRLADALPPTYPHVLAFPLALRLMSAPEFPLPLVGLVHVANRITVHRRIDAAEPLDLSVRAVDLRPHERGRQFDVLCTASVGAEVVWRGVSTYLRRERGAAESTARRERGGTESAGRDQSGDRPAPPAPSALWRVPPRVGRDYARISGDRNPIHTSRIAARLFGFPRPIAHGMWSKARCLAALEGRLPDAYEVEVAFKLPLPLPGTVAFHATPAWSFGLHDARRGRPYLVGVVSI</sequence>
<gene>
    <name evidence="4" type="ORF">I0C86_20555</name>
</gene>
<comment type="similarity">
    <text evidence="1">Belongs to the enoyl-CoA hydratase/isomerase family.</text>
</comment>
<accession>A0ABS0GYQ1</accession>
<dbReference type="Pfam" id="PF01575">
    <property type="entry name" value="MaoC_dehydratas"/>
    <property type="match status" value="1"/>
</dbReference>
<dbReference type="RefSeq" id="WP_196202892.1">
    <property type="nucleotide sequence ID" value="NZ_JADPUN010000191.1"/>
</dbReference>